<sequence length="476" mass="55782">MKDEKTKIKQEKIIELTTSFCDEKLNEEYKELSIKLVEKLGRKHDVPFKRGKLEIWASAVIYALGQINFLFDKSFEPYATPDDICNYFNTKKSTVSNKAHDIRKMLNMGHFDEEFSTGALLESQPKFYLDEESGFMIPESYINPMDSYFDEVYELFKKGEIDDAIEMLDAIDEDNPEYNRAMFYKSFILNAIGIKDDSSEIFNEFLSELDDDVDLNDLLKEDDETDENDPGYLFEMGQFNHEIGEYEDAIEYYDQSLELSPNQTHVLHFKALALSELQKYKKALKIIDKAIEINPNDYSLLNTKGLIYKQKKNINKAIKYLNEANKIKENEMSWQFKGDIYYEQEKYKKALKCYDKSIEINPEEISSYINKAKVYMEMDDLKNAEKMLNEAEKIDENNIEMLCEKGNFLLSQDKFSEAIDYYDKCLEIDDEYIEALIFKSIACANLDYYEESNKCLDKLGEINPLILMELDEMFNG</sequence>
<dbReference type="InterPro" id="IPR019734">
    <property type="entry name" value="TPR_rpt"/>
</dbReference>
<dbReference type="InterPro" id="IPR011990">
    <property type="entry name" value="TPR-like_helical_dom_sf"/>
</dbReference>
<dbReference type="PROSITE" id="PS50293">
    <property type="entry name" value="TPR_REGION"/>
    <property type="match status" value="2"/>
</dbReference>
<dbReference type="SUPFAM" id="SSF81901">
    <property type="entry name" value="HCP-like"/>
    <property type="match status" value="1"/>
</dbReference>
<dbReference type="PROSITE" id="PS50005">
    <property type="entry name" value="TPR"/>
    <property type="match status" value="5"/>
</dbReference>
<evidence type="ECO:0000256" key="2">
    <source>
        <dbReference type="ARBA" id="ARBA00022803"/>
    </source>
</evidence>
<feature type="repeat" description="TPR" evidence="3">
    <location>
        <begin position="365"/>
        <end position="398"/>
    </location>
</feature>
<feature type="repeat" description="TPR" evidence="3">
    <location>
        <begin position="230"/>
        <end position="263"/>
    </location>
</feature>
<gene>
    <name evidence="5" type="ORF">E7Z73_00990</name>
</gene>
<feature type="repeat" description="TPR" evidence="3">
    <location>
        <begin position="264"/>
        <end position="297"/>
    </location>
</feature>
<feature type="repeat" description="TPR" evidence="3">
    <location>
        <begin position="331"/>
        <end position="364"/>
    </location>
</feature>
<dbReference type="Pfam" id="PF14559">
    <property type="entry name" value="TPR_19"/>
    <property type="match status" value="1"/>
</dbReference>
<dbReference type="InterPro" id="IPR051685">
    <property type="entry name" value="Ycf3/AcsC/BcsC/TPR_MFPF"/>
</dbReference>
<dbReference type="RefSeq" id="WP_303735950.1">
    <property type="nucleotide sequence ID" value="NZ_SUTE01000003.1"/>
</dbReference>
<evidence type="ECO:0000256" key="3">
    <source>
        <dbReference type="PROSITE-ProRule" id="PRU00339"/>
    </source>
</evidence>
<dbReference type="Gene3D" id="1.25.40.10">
    <property type="entry name" value="Tetratricopeptide repeat domain"/>
    <property type="match status" value="2"/>
</dbReference>
<organism evidence="5 6">
    <name type="scientific">Methanobrevibacter millerae</name>
    <dbReference type="NCBI Taxonomy" id="230361"/>
    <lineage>
        <taxon>Archaea</taxon>
        <taxon>Methanobacteriati</taxon>
        <taxon>Methanobacteriota</taxon>
        <taxon>Methanomada group</taxon>
        <taxon>Methanobacteria</taxon>
        <taxon>Methanobacteriales</taxon>
        <taxon>Methanobacteriaceae</taxon>
        <taxon>Methanobrevibacter</taxon>
    </lineage>
</organism>
<evidence type="ECO:0000313" key="6">
    <source>
        <dbReference type="Proteomes" id="UP000762703"/>
    </source>
</evidence>
<accession>A0A8T3VDE9</accession>
<feature type="domain" description="DUF6398" evidence="4">
    <location>
        <begin position="12"/>
        <end position="117"/>
    </location>
</feature>
<dbReference type="PANTHER" id="PTHR44943">
    <property type="entry name" value="CELLULOSE SYNTHASE OPERON PROTEIN C"/>
    <property type="match status" value="1"/>
</dbReference>
<comment type="caution">
    <text evidence="5">The sequence shown here is derived from an EMBL/GenBank/DDBJ whole genome shotgun (WGS) entry which is preliminary data.</text>
</comment>
<dbReference type="Proteomes" id="UP000762703">
    <property type="component" value="Unassembled WGS sequence"/>
</dbReference>
<dbReference type="InterPro" id="IPR045651">
    <property type="entry name" value="DUF6398"/>
</dbReference>
<evidence type="ECO:0000313" key="5">
    <source>
        <dbReference type="EMBL" id="MBE6504306.1"/>
    </source>
</evidence>
<proteinExistence type="predicted"/>
<dbReference type="SMART" id="SM00028">
    <property type="entry name" value="TPR"/>
    <property type="match status" value="6"/>
</dbReference>
<dbReference type="Pfam" id="PF19935">
    <property type="entry name" value="DUF6398"/>
    <property type="match status" value="1"/>
</dbReference>
<dbReference type="EMBL" id="SUTE01000003">
    <property type="protein sequence ID" value="MBE6504306.1"/>
    <property type="molecule type" value="Genomic_DNA"/>
</dbReference>
<keyword evidence="1" id="KW-0677">Repeat</keyword>
<dbReference type="AlphaFoldDB" id="A0A8T3VDE9"/>
<dbReference type="Pfam" id="PF13414">
    <property type="entry name" value="TPR_11"/>
    <property type="match status" value="1"/>
</dbReference>
<evidence type="ECO:0000259" key="4">
    <source>
        <dbReference type="Pfam" id="PF19935"/>
    </source>
</evidence>
<keyword evidence="2 3" id="KW-0802">TPR repeat</keyword>
<feature type="repeat" description="TPR" evidence="3">
    <location>
        <begin position="399"/>
        <end position="432"/>
    </location>
</feature>
<name>A0A8T3VDE9_9EURY</name>
<dbReference type="PANTHER" id="PTHR44943:SF4">
    <property type="entry name" value="TPR REPEAT-CONTAINING PROTEIN MJ0798"/>
    <property type="match status" value="1"/>
</dbReference>
<protein>
    <submittedName>
        <fullName evidence="5">Tetratricopeptide repeat protein</fullName>
    </submittedName>
</protein>
<evidence type="ECO:0000256" key="1">
    <source>
        <dbReference type="ARBA" id="ARBA00022737"/>
    </source>
</evidence>
<reference evidence="5" key="1">
    <citation type="submission" date="2019-04" db="EMBL/GenBank/DDBJ databases">
        <title>Evolution of Biomass-Degrading Anaerobic Consortia Revealed by Metagenomics.</title>
        <authorList>
            <person name="Peng X."/>
        </authorList>
    </citation>
    <scope>NUCLEOTIDE SEQUENCE</scope>
    <source>
        <strain evidence="5">SIG12</strain>
    </source>
</reference>
<dbReference type="Pfam" id="PF13181">
    <property type="entry name" value="TPR_8"/>
    <property type="match status" value="1"/>
</dbReference>